<dbReference type="Pfam" id="PF00702">
    <property type="entry name" value="Hydrolase"/>
    <property type="match status" value="1"/>
</dbReference>
<proteinExistence type="predicted"/>
<sequence>MRPRAVFFDLDDTLIDRTGAFARYVDGLIARYPSAFPPSRRAALVSDIHAWDRRGGSDRSVFCRQVTAACPGLGLTPEALWEDMSSRLPLLVVPDDGVCAWLERLTATRPVALVSNGSGRVQRTKLARARLSALLPDVFLSGEVGAEKPDPRIFQAALARVDRAPGEVLHVGDDPERDIAGAARLGLATCWVSHGREWPQALPPPTFTVERIPARIQNIAEVLARWT</sequence>
<keyword evidence="2 4" id="KW-0378">Hydrolase</keyword>
<dbReference type="PANTHER" id="PTHR46470">
    <property type="entry name" value="N-ACYLNEURAMINATE-9-PHOSPHATASE"/>
    <property type="match status" value="1"/>
</dbReference>
<dbReference type="Gene3D" id="1.20.120.710">
    <property type="entry name" value="Haloacid dehalogenase hydrolase-like domain"/>
    <property type="match status" value="1"/>
</dbReference>
<evidence type="ECO:0000313" key="4">
    <source>
        <dbReference type="EMBL" id="SET25673.1"/>
    </source>
</evidence>
<dbReference type="GO" id="GO:0016787">
    <property type="term" value="F:hydrolase activity"/>
    <property type="evidence" value="ECO:0007669"/>
    <property type="project" value="UniProtKB-KW"/>
</dbReference>
<dbReference type="PANTHER" id="PTHR46470:SF4">
    <property type="entry name" value="5-AMINO-6-(5-PHOSPHO-D-RIBITYLAMINO)URACIL PHOSPHATASE YIGB"/>
    <property type="match status" value="1"/>
</dbReference>
<name>A0A1I0D0J9_9BACT</name>
<evidence type="ECO:0000313" key="5">
    <source>
        <dbReference type="Proteomes" id="UP000199181"/>
    </source>
</evidence>
<dbReference type="InterPro" id="IPR006439">
    <property type="entry name" value="HAD-SF_hydro_IA"/>
</dbReference>
<evidence type="ECO:0000256" key="3">
    <source>
        <dbReference type="ARBA" id="ARBA00022842"/>
    </source>
</evidence>
<dbReference type="InterPro" id="IPR023214">
    <property type="entry name" value="HAD_sf"/>
</dbReference>
<dbReference type="InterPro" id="IPR036412">
    <property type="entry name" value="HAD-like_sf"/>
</dbReference>
<dbReference type="SFLD" id="SFLDG01129">
    <property type="entry name" value="C1.5:_HAD__Beta-PGM__Phosphata"/>
    <property type="match status" value="1"/>
</dbReference>
<dbReference type="PRINTS" id="PR00413">
    <property type="entry name" value="HADHALOGNASE"/>
</dbReference>
<dbReference type="AlphaFoldDB" id="A0A1I0D0J9"/>
<comment type="cofactor">
    <cofactor evidence="1">
        <name>Mg(2+)</name>
        <dbReference type="ChEBI" id="CHEBI:18420"/>
    </cofactor>
</comment>
<accession>A0A1I0D0J9</accession>
<keyword evidence="5" id="KW-1185">Reference proteome</keyword>
<dbReference type="Proteomes" id="UP000199181">
    <property type="component" value="Unassembled WGS sequence"/>
</dbReference>
<dbReference type="EMBL" id="FOIJ01000002">
    <property type="protein sequence ID" value="SET25673.1"/>
    <property type="molecule type" value="Genomic_DNA"/>
</dbReference>
<keyword evidence="3" id="KW-0460">Magnesium</keyword>
<dbReference type="InterPro" id="IPR051400">
    <property type="entry name" value="HAD-like_hydrolase"/>
</dbReference>
<reference evidence="5" key="1">
    <citation type="submission" date="2016-10" db="EMBL/GenBank/DDBJ databases">
        <authorList>
            <person name="Varghese N."/>
            <person name="Submissions S."/>
        </authorList>
    </citation>
    <scope>NUCLEOTIDE SEQUENCE [LARGE SCALE GENOMIC DNA]</scope>
    <source>
        <strain evidence="5">DSM 16858</strain>
    </source>
</reference>
<dbReference type="SUPFAM" id="SSF56784">
    <property type="entry name" value="HAD-like"/>
    <property type="match status" value="1"/>
</dbReference>
<dbReference type="NCBIfam" id="TIGR01549">
    <property type="entry name" value="HAD-SF-IA-v1"/>
    <property type="match status" value="1"/>
</dbReference>
<dbReference type="NCBIfam" id="TIGR01509">
    <property type="entry name" value="HAD-SF-IA-v3"/>
    <property type="match status" value="1"/>
</dbReference>
<protein>
    <submittedName>
        <fullName evidence="4">Putative hydrolase of the HAD superfamily</fullName>
    </submittedName>
</protein>
<dbReference type="GO" id="GO:0044281">
    <property type="term" value="P:small molecule metabolic process"/>
    <property type="evidence" value="ECO:0007669"/>
    <property type="project" value="UniProtKB-ARBA"/>
</dbReference>
<evidence type="ECO:0000256" key="1">
    <source>
        <dbReference type="ARBA" id="ARBA00001946"/>
    </source>
</evidence>
<dbReference type="SFLD" id="SFLDS00003">
    <property type="entry name" value="Haloacid_Dehalogenase"/>
    <property type="match status" value="1"/>
</dbReference>
<organism evidence="4 5">
    <name type="scientific">Stigmatella erecta</name>
    <dbReference type="NCBI Taxonomy" id="83460"/>
    <lineage>
        <taxon>Bacteria</taxon>
        <taxon>Pseudomonadati</taxon>
        <taxon>Myxococcota</taxon>
        <taxon>Myxococcia</taxon>
        <taxon>Myxococcales</taxon>
        <taxon>Cystobacterineae</taxon>
        <taxon>Archangiaceae</taxon>
        <taxon>Stigmatella</taxon>
    </lineage>
</organism>
<evidence type="ECO:0000256" key="2">
    <source>
        <dbReference type="ARBA" id="ARBA00022801"/>
    </source>
</evidence>
<dbReference type="RefSeq" id="WP_093516534.1">
    <property type="nucleotide sequence ID" value="NZ_FOIJ01000002.1"/>
</dbReference>
<dbReference type="Gene3D" id="3.40.50.1000">
    <property type="entry name" value="HAD superfamily/HAD-like"/>
    <property type="match status" value="1"/>
</dbReference>
<gene>
    <name evidence="4" type="ORF">SAMN05443639_102333</name>
</gene>